<proteinExistence type="predicted"/>
<dbReference type="VEuPathDB" id="FungiDB:SPSK_02642"/>
<dbReference type="KEGG" id="ssck:SPSK_02642"/>
<comment type="caution">
    <text evidence="3">The sequence shown here is derived from an EMBL/GenBank/DDBJ whole genome shotgun (WGS) entry which is preliminary data.</text>
</comment>
<evidence type="ECO:0000256" key="2">
    <source>
        <dbReference type="SAM" id="Phobius"/>
    </source>
</evidence>
<keyword evidence="2" id="KW-0472">Membrane</keyword>
<dbReference type="GeneID" id="27664787"/>
<dbReference type="OrthoDB" id="10346668at2759"/>
<sequence>MLFPIGASPMAISGRVGSYDGSRSSHATGTKASTSFFNGGNNDDFDTKDHHHVPIWGWVLIGVGASLVLAFVVSFFFNALHERRAAHSENRKPSYGRAALNGLKVALFFWVFAAIAQGVRSVLGRGKKASATTSYSKVVPTGANYDNKDARSSRSYNSSMAYGGNSGISDDHDLDDVSQEPWSSAAYGDGGSGHAAQSGHRYTASNEKYEPYSSGAAIGTAATTNTTTTAVSVGSPANVPYSPNSAYTSVSAGNLPPAVHITPAVSPLATPLPTPAAVTEPLMGSSTPSATYVPGHDERPTY</sequence>
<reference evidence="3 4" key="2">
    <citation type="journal article" date="2015" name="Eukaryot. Cell">
        <title>Asexual propagation of a virulent clone complex in a human and feline outbreak of sporotrichosis.</title>
        <authorList>
            <person name="Teixeira Mde M."/>
            <person name="Rodrigues A.M."/>
            <person name="Tsui C.K."/>
            <person name="de Almeida L.G."/>
            <person name="Van Diepeningen A.D."/>
            <person name="van den Ende B.G."/>
            <person name="Fernandes G.F."/>
            <person name="Kano R."/>
            <person name="Hamelin R.C."/>
            <person name="Lopes-Bezerra L.M."/>
            <person name="Vasconcelos A.T."/>
            <person name="de Hoog S."/>
            <person name="de Camargo Z.P."/>
            <person name="Felipe M.S."/>
        </authorList>
    </citation>
    <scope>NUCLEOTIDE SEQUENCE [LARGE SCALE GENOMIC DNA]</scope>
    <source>
        <strain evidence="3 4">1099-18</strain>
    </source>
</reference>
<organism evidence="3 4">
    <name type="scientific">Sporothrix schenckii 1099-18</name>
    <dbReference type="NCBI Taxonomy" id="1397361"/>
    <lineage>
        <taxon>Eukaryota</taxon>
        <taxon>Fungi</taxon>
        <taxon>Dikarya</taxon>
        <taxon>Ascomycota</taxon>
        <taxon>Pezizomycotina</taxon>
        <taxon>Sordariomycetes</taxon>
        <taxon>Sordariomycetidae</taxon>
        <taxon>Ophiostomatales</taxon>
        <taxon>Ophiostomataceae</taxon>
        <taxon>Sporothrix</taxon>
    </lineage>
</organism>
<name>A0A0F2MEW6_SPOSC</name>
<keyword evidence="2" id="KW-1133">Transmembrane helix</keyword>
<feature type="transmembrane region" description="Helical" evidence="2">
    <location>
        <begin position="55"/>
        <end position="77"/>
    </location>
</feature>
<evidence type="ECO:0000256" key="1">
    <source>
        <dbReference type="SAM" id="MobiDB-lite"/>
    </source>
</evidence>
<accession>A0A0F2MEW6</accession>
<dbReference type="EMBL" id="AXCR01000006">
    <property type="protein sequence ID" value="KJR86701.1"/>
    <property type="molecule type" value="Genomic_DNA"/>
</dbReference>
<reference evidence="3 4" key="1">
    <citation type="journal article" date="2014" name="BMC Genomics">
        <title>Comparative genomics of the major fungal agents of human and animal Sporotrichosis: Sporothrix schenckii and Sporothrix brasiliensis.</title>
        <authorList>
            <person name="Teixeira M.M."/>
            <person name="de Almeida L.G."/>
            <person name="Kubitschek-Barreira P."/>
            <person name="Alves F.L."/>
            <person name="Kioshima E.S."/>
            <person name="Abadio A.K."/>
            <person name="Fernandes L."/>
            <person name="Derengowski L.S."/>
            <person name="Ferreira K.S."/>
            <person name="Souza R.C."/>
            <person name="Ruiz J.C."/>
            <person name="de Andrade N.C."/>
            <person name="Paes H.C."/>
            <person name="Nicola A.M."/>
            <person name="Albuquerque P."/>
            <person name="Gerber A.L."/>
            <person name="Martins V.P."/>
            <person name="Peconick L.D."/>
            <person name="Neto A.V."/>
            <person name="Chaucanez C.B."/>
            <person name="Silva P.A."/>
            <person name="Cunha O.L."/>
            <person name="de Oliveira F.F."/>
            <person name="dos Santos T.C."/>
            <person name="Barros A.L."/>
            <person name="Soares M.A."/>
            <person name="de Oliveira L.M."/>
            <person name="Marini M.M."/>
            <person name="Villalobos-Duno H."/>
            <person name="Cunha M.M."/>
            <person name="de Hoog S."/>
            <person name="da Silveira J.F."/>
            <person name="Henrissat B."/>
            <person name="Nino-Vega G.A."/>
            <person name="Cisalpino P.S."/>
            <person name="Mora-Montes H.M."/>
            <person name="Almeida S.R."/>
            <person name="Stajich J.E."/>
            <person name="Lopes-Bezerra L.M."/>
            <person name="Vasconcelos A.T."/>
            <person name="Felipe M.S."/>
        </authorList>
    </citation>
    <scope>NUCLEOTIDE SEQUENCE [LARGE SCALE GENOMIC DNA]</scope>
    <source>
        <strain evidence="3 4">1099-18</strain>
    </source>
</reference>
<dbReference type="Proteomes" id="UP000033710">
    <property type="component" value="Unassembled WGS sequence"/>
</dbReference>
<keyword evidence="2" id="KW-0812">Transmembrane</keyword>
<feature type="region of interest" description="Disordered" evidence="1">
    <location>
        <begin position="167"/>
        <end position="202"/>
    </location>
</feature>
<feature type="transmembrane region" description="Helical" evidence="2">
    <location>
        <begin position="98"/>
        <end position="119"/>
    </location>
</feature>
<protein>
    <submittedName>
        <fullName evidence="3">Uncharacterized protein</fullName>
    </submittedName>
</protein>
<dbReference type="RefSeq" id="XP_016589377.1">
    <property type="nucleotide sequence ID" value="XM_016729510.1"/>
</dbReference>
<dbReference type="AlphaFoldDB" id="A0A0F2MEW6"/>
<evidence type="ECO:0000313" key="3">
    <source>
        <dbReference type="EMBL" id="KJR86701.1"/>
    </source>
</evidence>
<gene>
    <name evidence="3" type="ORF">SPSK_02642</name>
</gene>
<evidence type="ECO:0000313" key="4">
    <source>
        <dbReference type="Proteomes" id="UP000033710"/>
    </source>
</evidence>
<feature type="region of interest" description="Disordered" evidence="1">
    <location>
        <begin position="279"/>
        <end position="302"/>
    </location>
</feature>